<feature type="non-terminal residue" evidence="1">
    <location>
        <position position="1"/>
    </location>
</feature>
<dbReference type="AlphaFoldDB" id="A0A9P7UCV5"/>
<dbReference type="EMBL" id="JAESDN010000008">
    <property type="protein sequence ID" value="KAG7047182.1"/>
    <property type="molecule type" value="Genomic_DNA"/>
</dbReference>
<proteinExistence type="predicted"/>
<keyword evidence="2" id="KW-1185">Reference proteome</keyword>
<dbReference type="Proteomes" id="UP000699042">
    <property type="component" value="Unassembled WGS sequence"/>
</dbReference>
<name>A0A9P7UCV5_9PEZI</name>
<gene>
    <name evidence="1" type="ORF">JMJ77_015395</name>
</gene>
<protein>
    <submittedName>
        <fullName evidence="1">Uncharacterized protein</fullName>
    </submittedName>
</protein>
<sequence>TISSPPLGICTLRFSGSCTRKLVQTVVTDRHLHTRAYNECLCKA</sequence>
<comment type="caution">
    <text evidence="1">The sequence shown here is derived from an EMBL/GenBank/DDBJ whole genome shotgun (WGS) entry which is preliminary data.</text>
</comment>
<evidence type="ECO:0000313" key="2">
    <source>
        <dbReference type="Proteomes" id="UP000699042"/>
    </source>
</evidence>
<evidence type="ECO:0000313" key="1">
    <source>
        <dbReference type="EMBL" id="KAG7047182.1"/>
    </source>
</evidence>
<organism evidence="1 2">
    <name type="scientific">Colletotrichum scovillei</name>
    <dbReference type="NCBI Taxonomy" id="1209932"/>
    <lineage>
        <taxon>Eukaryota</taxon>
        <taxon>Fungi</taxon>
        <taxon>Dikarya</taxon>
        <taxon>Ascomycota</taxon>
        <taxon>Pezizomycotina</taxon>
        <taxon>Sordariomycetes</taxon>
        <taxon>Hypocreomycetidae</taxon>
        <taxon>Glomerellales</taxon>
        <taxon>Glomerellaceae</taxon>
        <taxon>Colletotrichum</taxon>
        <taxon>Colletotrichum acutatum species complex</taxon>
    </lineage>
</organism>
<reference evidence="1" key="1">
    <citation type="submission" date="2021-05" db="EMBL/GenBank/DDBJ databases">
        <title>Comparative genomics of three Colletotrichum scovillei strains and genetic complementation revealed genes involved fungal growth and virulence on chili pepper.</title>
        <authorList>
            <person name="Hsieh D.-K."/>
            <person name="Chuang S.-C."/>
            <person name="Chen C.-Y."/>
            <person name="Chao Y.-T."/>
            <person name="Lu M.-Y.J."/>
            <person name="Lee M.-H."/>
            <person name="Shih M.-C."/>
        </authorList>
    </citation>
    <scope>NUCLEOTIDE SEQUENCE</scope>
    <source>
        <strain evidence="1">Coll-153</strain>
    </source>
</reference>
<accession>A0A9P7UCV5</accession>